<comment type="caution">
    <text evidence="1">The sequence shown here is derived from an EMBL/GenBank/DDBJ whole genome shotgun (WGS) entry which is preliminary data.</text>
</comment>
<sequence length="92" mass="10411">MTPSYDPYRKTRLYSGVILHINVYVACNTSDMPTILYTVRSLVATLKSKGGDAKHYHGGQAPVAITAVTSIPLFHCLQRIWFGLDCRFYRML</sequence>
<protein>
    <submittedName>
        <fullName evidence="1">Uncharacterized protein</fullName>
    </submittedName>
</protein>
<proteinExistence type="predicted"/>
<organism evidence="1 2">
    <name type="scientific">Armillaria borealis</name>
    <dbReference type="NCBI Taxonomy" id="47425"/>
    <lineage>
        <taxon>Eukaryota</taxon>
        <taxon>Fungi</taxon>
        <taxon>Dikarya</taxon>
        <taxon>Basidiomycota</taxon>
        <taxon>Agaricomycotina</taxon>
        <taxon>Agaricomycetes</taxon>
        <taxon>Agaricomycetidae</taxon>
        <taxon>Agaricales</taxon>
        <taxon>Marasmiineae</taxon>
        <taxon>Physalacriaceae</taxon>
        <taxon>Armillaria</taxon>
    </lineage>
</organism>
<dbReference type="AlphaFoldDB" id="A0AA39ICK4"/>
<gene>
    <name evidence="1" type="ORF">EV421DRAFT_591380</name>
</gene>
<name>A0AA39ICK4_9AGAR</name>
<accession>A0AA39ICK4</accession>
<dbReference type="Proteomes" id="UP001175226">
    <property type="component" value="Unassembled WGS sequence"/>
</dbReference>
<reference evidence="1" key="1">
    <citation type="submission" date="2023-06" db="EMBL/GenBank/DDBJ databases">
        <authorList>
            <consortium name="Lawrence Berkeley National Laboratory"/>
            <person name="Ahrendt S."/>
            <person name="Sahu N."/>
            <person name="Indic B."/>
            <person name="Wong-Bajracharya J."/>
            <person name="Merenyi Z."/>
            <person name="Ke H.-M."/>
            <person name="Monk M."/>
            <person name="Kocsube S."/>
            <person name="Drula E."/>
            <person name="Lipzen A."/>
            <person name="Balint B."/>
            <person name="Henrissat B."/>
            <person name="Andreopoulos B."/>
            <person name="Martin F.M."/>
            <person name="Harder C.B."/>
            <person name="Rigling D."/>
            <person name="Ford K.L."/>
            <person name="Foster G.D."/>
            <person name="Pangilinan J."/>
            <person name="Papanicolaou A."/>
            <person name="Barry K."/>
            <person name="LaButti K."/>
            <person name="Viragh M."/>
            <person name="Koriabine M."/>
            <person name="Yan M."/>
            <person name="Riley R."/>
            <person name="Champramary S."/>
            <person name="Plett K.L."/>
            <person name="Tsai I.J."/>
            <person name="Slot J."/>
            <person name="Sipos G."/>
            <person name="Plett J."/>
            <person name="Nagy L.G."/>
            <person name="Grigoriev I.V."/>
        </authorList>
    </citation>
    <scope>NUCLEOTIDE SEQUENCE</scope>
    <source>
        <strain evidence="1">FPL87.14</strain>
    </source>
</reference>
<evidence type="ECO:0000313" key="2">
    <source>
        <dbReference type="Proteomes" id="UP001175226"/>
    </source>
</evidence>
<keyword evidence="2" id="KW-1185">Reference proteome</keyword>
<evidence type="ECO:0000313" key="1">
    <source>
        <dbReference type="EMBL" id="KAK0421915.1"/>
    </source>
</evidence>
<dbReference type="EMBL" id="JAUEPT010000267">
    <property type="protein sequence ID" value="KAK0421915.1"/>
    <property type="molecule type" value="Genomic_DNA"/>
</dbReference>